<dbReference type="EMBL" id="KZ502729">
    <property type="protein sequence ID" value="PKU73687.1"/>
    <property type="molecule type" value="Genomic_DNA"/>
</dbReference>
<reference evidence="1 2" key="2">
    <citation type="journal article" date="2017" name="Nature">
        <title>The Apostasia genome and the evolution of orchids.</title>
        <authorList>
            <person name="Zhang G.Q."/>
            <person name="Liu K.W."/>
            <person name="Li Z."/>
            <person name="Lohaus R."/>
            <person name="Hsiao Y.Y."/>
            <person name="Niu S.C."/>
            <person name="Wang J.Y."/>
            <person name="Lin Y.C."/>
            <person name="Xu Q."/>
            <person name="Chen L.J."/>
            <person name="Yoshida K."/>
            <person name="Fujiwara S."/>
            <person name="Wang Z.W."/>
            <person name="Zhang Y.Q."/>
            <person name="Mitsuda N."/>
            <person name="Wang M."/>
            <person name="Liu G.H."/>
            <person name="Pecoraro L."/>
            <person name="Huang H.X."/>
            <person name="Xiao X.J."/>
            <person name="Lin M."/>
            <person name="Wu X.Y."/>
            <person name="Wu W.L."/>
            <person name="Chen Y.Y."/>
            <person name="Chang S.B."/>
            <person name="Sakamoto S."/>
            <person name="Ohme-Takagi M."/>
            <person name="Yagi M."/>
            <person name="Zeng S.J."/>
            <person name="Shen C.Y."/>
            <person name="Yeh C.M."/>
            <person name="Luo Y.B."/>
            <person name="Tsai W.C."/>
            <person name="Van de Peer Y."/>
            <person name="Liu Z.J."/>
        </authorList>
    </citation>
    <scope>NUCLEOTIDE SEQUENCE [LARGE SCALE GENOMIC DNA]</scope>
    <source>
        <tissue evidence="1">The whole plant</tissue>
    </source>
</reference>
<protein>
    <recommendedName>
        <fullName evidence="3">Reverse transcriptase RNase H-like domain-containing protein</fullName>
    </recommendedName>
</protein>
<evidence type="ECO:0000313" key="1">
    <source>
        <dbReference type="EMBL" id="PKU73687.1"/>
    </source>
</evidence>
<evidence type="ECO:0008006" key="3">
    <source>
        <dbReference type="Google" id="ProtNLM"/>
    </source>
</evidence>
<organism evidence="1 2">
    <name type="scientific">Dendrobium catenatum</name>
    <dbReference type="NCBI Taxonomy" id="906689"/>
    <lineage>
        <taxon>Eukaryota</taxon>
        <taxon>Viridiplantae</taxon>
        <taxon>Streptophyta</taxon>
        <taxon>Embryophyta</taxon>
        <taxon>Tracheophyta</taxon>
        <taxon>Spermatophyta</taxon>
        <taxon>Magnoliopsida</taxon>
        <taxon>Liliopsida</taxon>
        <taxon>Asparagales</taxon>
        <taxon>Orchidaceae</taxon>
        <taxon>Epidendroideae</taxon>
        <taxon>Malaxideae</taxon>
        <taxon>Dendrobiinae</taxon>
        <taxon>Dendrobium</taxon>
    </lineage>
</organism>
<accession>A0A2I0WDE5</accession>
<evidence type="ECO:0000313" key="2">
    <source>
        <dbReference type="Proteomes" id="UP000233837"/>
    </source>
</evidence>
<sequence length="164" mass="19190">METLNALKIYYFDKKEITLRTDCHAIISFYNKMAQNKPFRVLWIAFTDYINGLGISVNFEHIDEKNNVLADMLSRLTFVLCAGKLEEETTNLLISEWSKVEMEAIHEQEKEKMPQEEYAEVLSGPQKPIWVPKIPKPRPFLKNNVHKELLWNTLNHPINMVALD</sequence>
<dbReference type="AlphaFoldDB" id="A0A2I0WDE5"/>
<gene>
    <name evidence="1" type="ORF">MA16_Dca013267</name>
</gene>
<name>A0A2I0WDE5_9ASPA</name>
<proteinExistence type="predicted"/>
<dbReference type="Proteomes" id="UP000233837">
    <property type="component" value="Unassembled WGS sequence"/>
</dbReference>
<reference evidence="1 2" key="1">
    <citation type="journal article" date="2016" name="Sci. Rep.">
        <title>The Dendrobium catenatum Lindl. genome sequence provides insights into polysaccharide synthase, floral development and adaptive evolution.</title>
        <authorList>
            <person name="Zhang G.Q."/>
            <person name="Xu Q."/>
            <person name="Bian C."/>
            <person name="Tsai W.C."/>
            <person name="Yeh C.M."/>
            <person name="Liu K.W."/>
            <person name="Yoshida K."/>
            <person name="Zhang L.S."/>
            <person name="Chang S.B."/>
            <person name="Chen F."/>
            <person name="Shi Y."/>
            <person name="Su Y.Y."/>
            <person name="Zhang Y.Q."/>
            <person name="Chen L.J."/>
            <person name="Yin Y."/>
            <person name="Lin M."/>
            <person name="Huang H."/>
            <person name="Deng H."/>
            <person name="Wang Z.W."/>
            <person name="Zhu S.L."/>
            <person name="Zhao X."/>
            <person name="Deng C."/>
            <person name="Niu S.C."/>
            <person name="Huang J."/>
            <person name="Wang M."/>
            <person name="Liu G.H."/>
            <person name="Yang H.J."/>
            <person name="Xiao X.J."/>
            <person name="Hsiao Y.Y."/>
            <person name="Wu W.L."/>
            <person name="Chen Y.Y."/>
            <person name="Mitsuda N."/>
            <person name="Ohme-Takagi M."/>
            <person name="Luo Y.B."/>
            <person name="Van de Peer Y."/>
            <person name="Liu Z.J."/>
        </authorList>
    </citation>
    <scope>NUCLEOTIDE SEQUENCE [LARGE SCALE GENOMIC DNA]</scope>
    <source>
        <tissue evidence="1">The whole plant</tissue>
    </source>
</reference>
<keyword evidence="2" id="KW-1185">Reference proteome</keyword>